<dbReference type="WBParaSite" id="JU765_v2.g19822.t1">
    <property type="protein sequence ID" value="JU765_v2.g19822.t1"/>
    <property type="gene ID" value="JU765_v2.g19822"/>
</dbReference>
<sequence length="484" mass="52930">MYKKDLAPKDITRLKEAVLVINKLTGNEICADCQASRSLWASVNFGVFLCSECAGIHRGLGVHISQVRSVTLDDWTPSQVFAALINGNLFVNYHLLKNHRGKPLMNGDGAGRNRFIQDKYDACRFGSRESLFVVNRDTFPDLTVNAVLEFYSHALAQYRKNVDQVTVRYELIRLAGYQNMGRIVREPSGIHLRVPELTMQKPSFSIVNKKPILLAQTQSAVQHTTVDQQGKVHQQVVKEENNLVDLDFGEMTCAPPVNVQVPKGDPIGFGQPVTKELESKIDDLFFGLNMNNGNPQTFSGLTDLFNGTQKIVNNDDWPTLPSALPSKTNVHGMGNGNNTIFGDDLFSSNNGTSVKNVQNTQSIIGTDLFATETKPSMATSNHSVFGDDLFGPITSANSGTTSKIGGEIDLFATLGNATTTIAPTVNNGNSLISNDLFMNSTPLPLDNASPVLNSQPFPAFSHPKPVGPEKVAEDRDFILSLFKN</sequence>
<accession>A0AC34QWA9</accession>
<evidence type="ECO:0000313" key="1">
    <source>
        <dbReference type="Proteomes" id="UP000887576"/>
    </source>
</evidence>
<dbReference type="Proteomes" id="UP000887576">
    <property type="component" value="Unplaced"/>
</dbReference>
<name>A0AC34QWA9_9BILA</name>
<evidence type="ECO:0000313" key="2">
    <source>
        <dbReference type="WBParaSite" id="JU765_v2.g19822.t1"/>
    </source>
</evidence>
<organism evidence="1 2">
    <name type="scientific">Panagrolaimus sp. JU765</name>
    <dbReference type="NCBI Taxonomy" id="591449"/>
    <lineage>
        <taxon>Eukaryota</taxon>
        <taxon>Metazoa</taxon>
        <taxon>Ecdysozoa</taxon>
        <taxon>Nematoda</taxon>
        <taxon>Chromadorea</taxon>
        <taxon>Rhabditida</taxon>
        <taxon>Tylenchina</taxon>
        <taxon>Panagrolaimomorpha</taxon>
        <taxon>Panagrolaimoidea</taxon>
        <taxon>Panagrolaimidae</taxon>
        <taxon>Panagrolaimus</taxon>
    </lineage>
</organism>
<proteinExistence type="predicted"/>
<protein>
    <submittedName>
        <fullName evidence="2">Arf-GAP domain-containing protein</fullName>
    </submittedName>
</protein>
<reference evidence="2" key="1">
    <citation type="submission" date="2022-11" db="UniProtKB">
        <authorList>
            <consortium name="WormBaseParasite"/>
        </authorList>
    </citation>
    <scope>IDENTIFICATION</scope>
</reference>